<feature type="compositionally biased region" description="Low complexity" evidence="1">
    <location>
        <begin position="11"/>
        <end position="21"/>
    </location>
</feature>
<sequence length="94" mass="9448">MAEESTSTEHPAQPAPAARTAAIRATAESGGGMGILMALLLLIAVLSTMYLVGLTSPDRNDKDNAIAEAASDVGQAASKVGNAAQNAAKKVNPD</sequence>
<gene>
    <name evidence="3" type="ORF">NZK81_14000</name>
</gene>
<reference evidence="3" key="1">
    <citation type="submission" date="2022-09" db="EMBL/GenBank/DDBJ databases">
        <title>Novosphingobium sp. Nov., a polycyclic aromatic hydrocarbon-degrading bacterium isolated form mangrove sediments in HongKong.</title>
        <authorList>
            <person name="Hu Z."/>
        </authorList>
    </citation>
    <scope>NUCLEOTIDE SEQUENCE</scope>
    <source>
        <strain evidence="3">HK4-1</strain>
    </source>
</reference>
<accession>A0ABT2I767</accession>
<organism evidence="3 4">
    <name type="scientific">Novosphingobium mangrovi</name>
    <name type="common">ex Huang et al. 2023</name>
    <dbReference type="NCBI Taxonomy" id="2976432"/>
    <lineage>
        <taxon>Bacteria</taxon>
        <taxon>Pseudomonadati</taxon>
        <taxon>Pseudomonadota</taxon>
        <taxon>Alphaproteobacteria</taxon>
        <taxon>Sphingomonadales</taxon>
        <taxon>Sphingomonadaceae</taxon>
        <taxon>Novosphingobium</taxon>
    </lineage>
</organism>
<evidence type="ECO:0008006" key="5">
    <source>
        <dbReference type="Google" id="ProtNLM"/>
    </source>
</evidence>
<proteinExistence type="predicted"/>
<evidence type="ECO:0000256" key="2">
    <source>
        <dbReference type="SAM" id="Phobius"/>
    </source>
</evidence>
<name>A0ABT2I767_9SPHN</name>
<evidence type="ECO:0000256" key="1">
    <source>
        <dbReference type="SAM" id="MobiDB-lite"/>
    </source>
</evidence>
<dbReference type="RefSeq" id="WP_260046759.1">
    <property type="nucleotide sequence ID" value="NZ_JANZXA010000009.1"/>
</dbReference>
<evidence type="ECO:0000313" key="4">
    <source>
        <dbReference type="Proteomes" id="UP001165583"/>
    </source>
</evidence>
<feature type="region of interest" description="Disordered" evidence="1">
    <location>
        <begin position="1"/>
        <end position="21"/>
    </location>
</feature>
<evidence type="ECO:0000313" key="3">
    <source>
        <dbReference type="EMBL" id="MCT2400666.1"/>
    </source>
</evidence>
<feature type="compositionally biased region" description="Polar residues" evidence="1">
    <location>
        <begin position="1"/>
        <end position="10"/>
    </location>
</feature>
<protein>
    <recommendedName>
        <fullName evidence="5">Pilus assembly protein</fullName>
    </recommendedName>
</protein>
<keyword evidence="2" id="KW-0812">Transmembrane</keyword>
<keyword evidence="4" id="KW-1185">Reference proteome</keyword>
<dbReference type="Proteomes" id="UP001165583">
    <property type="component" value="Unassembled WGS sequence"/>
</dbReference>
<comment type="caution">
    <text evidence="3">The sequence shown here is derived from an EMBL/GenBank/DDBJ whole genome shotgun (WGS) entry which is preliminary data.</text>
</comment>
<keyword evidence="2" id="KW-0472">Membrane</keyword>
<dbReference type="EMBL" id="JANZXA010000009">
    <property type="protein sequence ID" value="MCT2400666.1"/>
    <property type="molecule type" value="Genomic_DNA"/>
</dbReference>
<keyword evidence="2" id="KW-1133">Transmembrane helix</keyword>
<feature type="transmembrane region" description="Helical" evidence="2">
    <location>
        <begin position="33"/>
        <end position="52"/>
    </location>
</feature>